<dbReference type="AlphaFoldDB" id="A0A7S2XK36"/>
<dbReference type="InterPro" id="IPR051458">
    <property type="entry name" value="Cyt/Met_Dipeptidase"/>
</dbReference>
<name>A0A7S2XK36_9STRA</name>
<accession>A0A7S2XK36</accession>
<dbReference type="Pfam" id="PF07687">
    <property type="entry name" value="M20_dimer"/>
    <property type="match status" value="1"/>
</dbReference>
<dbReference type="InterPro" id="IPR011650">
    <property type="entry name" value="Peptidase_M20_dimer"/>
</dbReference>
<dbReference type="PANTHER" id="PTHR43270">
    <property type="entry name" value="BETA-ALA-HIS DIPEPTIDASE"/>
    <property type="match status" value="1"/>
</dbReference>
<dbReference type="Gene3D" id="3.40.630.10">
    <property type="entry name" value="Zn peptidases"/>
    <property type="match status" value="1"/>
</dbReference>
<dbReference type="InterPro" id="IPR002933">
    <property type="entry name" value="Peptidase_M20"/>
</dbReference>
<dbReference type="Pfam" id="PF01546">
    <property type="entry name" value="Peptidase_M20"/>
    <property type="match status" value="1"/>
</dbReference>
<organism evidence="5">
    <name type="scientific">Attheya septentrionalis</name>
    <dbReference type="NCBI Taxonomy" id="420275"/>
    <lineage>
        <taxon>Eukaryota</taxon>
        <taxon>Sar</taxon>
        <taxon>Stramenopiles</taxon>
        <taxon>Ochrophyta</taxon>
        <taxon>Bacillariophyta</taxon>
        <taxon>Coscinodiscophyceae</taxon>
        <taxon>Chaetocerotophycidae</taxon>
        <taxon>Chaetocerotales</taxon>
        <taxon>Attheyaceae</taxon>
        <taxon>Attheya</taxon>
    </lineage>
</organism>
<feature type="domain" description="Peptidase M20 dimerisation" evidence="4">
    <location>
        <begin position="219"/>
        <end position="381"/>
    </location>
</feature>
<dbReference type="Gene3D" id="3.30.70.360">
    <property type="match status" value="1"/>
</dbReference>
<evidence type="ECO:0000256" key="1">
    <source>
        <dbReference type="ARBA" id="ARBA00022670"/>
    </source>
</evidence>
<sequence length="523" mass="57721">MASSTDTMEDPTREFAKAFFPLVDENVGLYIERLAEAVAIPSVSSDLENHLADIEKMMAWTNDHITRLGGTATFLDNPMGTAEQPLPPILLGEFMVDPKLKTVCVYGHLDVQPAHLDDGWDSEPFCLDERDGKLYGRGSTDDKGPALSWLWVIEAHQTLGIPLPVNVKLLYEGMEENGSEGMFEAIISLSKPGKFLNDVDFFCISDNYWVGKNKPCLTYGLRGVAYYMLEVQGSEQDLHSGCFGGTVHEAMTDLIKLMATLVDSDGTILVDGIMDSVAPVTAQEEALYDTIDFDMEAFKDEAKIQSVSNRTLKPDKKSLLMARWRYPTLSLHGIEGGFSGTGAKTVIPAKVIGKFSLRLVPDQDPKEIKAAIDTHLQTEFAKLKSPNKITLTELHGAKAWLTDHKHPNFEAAAKAIEIVYDGIRPDYTREGGSIPITQAIEDATQMNVMLLPVGACDDMAHSQNEKYNVINLVNAIKVLGLYLHELAKIEGPKPSLCRCEPLTDEELMIPGAFMKGFRCKCEI</sequence>
<evidence type="ECO:0000259" key="4">
    <source>
        <dbReference type="Pfam" id="PF07687"/>
    </source>
</evidence>
<dbReference type="GO" id="GO:0006508">
    <property type="term" value="P:proteolysis"/>
    <property type="evidence" value="ECO:0007669"/>
    <property type="project" value="UniProtKB-KW"/>
</dbReference>
<protein>
    <recommendedName>
        <fullName evidence="4">Peptidase M20 dimerisation domain-containing protein</fullName>
    </recommendedName>
</protein>
<dbReference type="SUPFAM" id="SSF53187">
    <property type="entry name" value="Zn-dependent exopeptidases"/>
    <property type="match status" value="1"/>
</dbReference>
<proteinExistence type="predicted"/>
<evidence type="ECO:0000313" key="5">
    <source>
        <dbReference type="EMBL" id="CAD9811782.1"/>
    </source>
</evidence>
<evidence type="ECO:0000256" key="2">
    <source>
        <dbReference type="ARBA" id="ARBA00022723"/>
    </source>
</evidence>
<keyword evidence="3" id="KW-0378">Hydrolase</keyword>
<dbReference type="EMBL" id="HBHQ01005396">
    <property type="protein sequence ID" value="CAD9811782.1"/>
    <property type="molecule type" value="Transcribed_RNA"/>
</dbReference>
<reference evidence="5" key="1">
    <citation type="submission" date="2021-01" db="EMBL/GenBank/DDBJ databases">
        <authorList>
            <person name="Corre E."/>
            <person name="Pelletier E."/>
            <person name="Niang G."/>
            <person name="Scheremetjew M."/>
            <person name="Finn R."/>
            <person name="Kale V."/>
            <person name="Holt S."/>
            <person name="Cochrane G."/>
            <person name="Meng A."/>
            <person name="Brown T."/>
            <person name="Cohen L."/>
        </authorList>
    </citation>
    <scope>NUCLEOTIDE SEQUENCE</scope>
    <source>
        <strain evidence="5">CCMP2084</strain>
    </source>
</reference>
<gene>
    <name evidence="5" type="ORF">ASEP1449_LOCUS3607</name>
</gene>
<dbReference type="GO" id="GO:0046872">
    <property type="term" value="F:metal ion binding"/>
    <property type="evidence" value="ECO:0007669"/>
    <property type="project" value="UniProtKB-KW"/>
</dbReference>
<keyword evidence="1" id="KW-0645">Protease</keyword>
<evidence type="ECO:0000256" key="3">
    <source>
        <dbReference type="ARBA" id="ARBA00022801"/>
    </source>
</evidence>
<keyword evidence="2" id="KW-0479">Metal-binding</keyword>
<dbReference type="CDD" id="cd05676">
    <property type="entry name" value="M20_dipept_like_CNDP"/>
    <property type="match status" value="1"/>
</dbReference>
<dbReference type="GO" id="GO:0008233">
    <property type="term" value="F:peptidase activity"/>
    <property type="evidence" value="ECO:0007669"/>
    <property type="project" value="UniProtKB-KW"/>
</dbReference>
<dbReference type="PANTHER" id="PTHR43270:SF4">
    <property type="entry name" value="CARNOSINE DIPEPTIDASE 2, ISOFORM A"/>
    <property type="match status" value="1"/>
</dbReference>